<evidence type="ECO:0000259" key="1">
    <source>
        <dbReference type="Pfam" id="PF01738"/>
    </source>
</evidence>
<keyword evidence="3" id="KW-1185">Reference proteome</keyword>
<evidence type="ECO:0000313" key="3">
    <source>
        <dbReference type="Proteomes" id="UP001174934"/>
    </source>
</evidence>
<proteinExistence type="predicted"/>
<reference evidence="2" key="1">
    <citation type="submission" date="2023-06" db="EMBL/GenBank/DDBJ databases">
        <title>Genome-scale phylogeny and comparative genomics of the fungal order Sordariales.</title>
        <authorList>
            <consortium name="Lawrence Berkeley National Laboratory"/>
            <person name="Hensen N."/>
            <person name="Bonometti L."/>
            <person name="Westerberg I."/>
            <person name="Brannstrom I.O."/>
            <person name="Guillou S."/>
            <person name="Cros-Aarteil S."/>
            <person name="Calhoun S."/>
            <person name="Haridas S."/>
            <person name="Kuo A."/>
            <person name="Mondo S."/>
            <person name="Pangilinan J."/>
            <person name="Riley R."/>
            <person name="LaButti K."/>
            <person name="Andreopoulos B."/>
            <person name="Lipzen A."/>
            <person name="Chen C."/>
            <person name="Yanf M."/>
            <person name="Daum C."/>
            <person name="Ng V."/>
            <person name="Clum A."/>
            <person name="Steindorff A."/>
            <person name="Ohm R."/>
            <person name="Martin F."/>
            <person name="Silar P."/>
            <person name="Natvig D."/>
            <person name="Lalanne C."/>
            <person name="Gautier V."/>
            <person name="Ament-velasquez S.L."/>
            <person name="Kruys A."/>
            <person name="Hutchinson M.I."/>
            <person name="Powell A.J."/>
            <person name="Barry K."/>
            <person name="Miller A.N."/>
            <person name="Grigoriev I.V."/>
            <person name="Debuchy R."/>
            <person name="Gladieux P."/>
            <person name="Thoren M.H."/>
            <person name="Johannesson H."/>
        </authorList>
    </citation>
    <scope>NUCLEOTIDE SEQUENCE</scope>
    <source>
        <strain evidence="2">SMH3391-2</strain>
    </source>
</reference>
<feature type="domain" description="Dienelactone hydrolase" evidence="1">
    <location>
        <begin position="37"/>
        <end position="243"/>
    </location>
</feature>
<gene>
    <name evidence="2" type="ORF">B0T17DRAFT_588700</name>
</gene>
<dbReference type="AlphaFoldDB" id="A0AA40C7P2"/>
<accession>A0AA40C7P2</accession>
<dbReference type="EMBL" id="JAULSR010000002">
    <property type="protein sequence ID" value="KAK0628626.1"/>
    <property type="molecule type" value="Genomic_DNA"/>
</dbReference>
<evidence type="ECO:0000313" key="2">
    <source>
        <dbReference type="EMBL" id="KAK0628626.1"/>
    </source>
</evidence>
<dbReference type="SUPFAM" id="SSF53474">
    <property type="entry name" value="alpha/beta-Hydrolases"/>
    <property type="match status" value="1"/>
</dbReference>
<protein>
    <recommendedName>
        <fullName evidence="1">Dienelactone hydrolase domain-containing protein</fullName>
    </recommendedName>
</protein>
<dbReference type="Gene3D" id="3.40.50.1820">
    <property type="entry name" value="alpha/beta hydrolase"/>
    <property type="match status" value="1"/>
</dbReference>
<dbReference type="PANTHER" id="PTHR47668">
    <property type="entry name" value="DIENELACTONE HYDROLASE FAMILY PROTEIN (AFU_ORTHOLOGUE AFUA_6G01940)"/>
    <property type="match status" value="1"/>
</dbReference>
<sequence length="246" mass="26855">MSTVPASHGHSEACCNVPAIVTTGYSAIGGYEEIDGIKTYATGPSDASKGIVVIYDIFGYYDQTIQGADILSASDDHQKYKVFIPDWYPPNTEEKQKKFGVFIGKNPPSSAATKLPGYIKALEAKYPSIKSWGALGFCWGGKAVEILTSGDTNPFSIAGSAHPAMVDSKVAAKIKVPYFLLASGDEPEPDVKEFEKNLTVPNHVEIFKDQVHGWMAARADLSDDHVKEEYTRGYKTVLDFFAKNWS</sequence>
<comment type="caution">
    <text evidence="2">The sequence shown here is derived from an EMBL/GenBank/DDBJ whole genome shotgun (WGS) entry which is preliminary data.</text>
</comment>
<dbReference type="PANTHER" id="PTHR47668:SF1">
    <property type="entry name" value="DIENELACTONE HYDROLASE DOMAIN-CONTAINING PROTEIN-RELATED"/>
    <property type="match status" value="1"/>
</dbReference>
<dbReference type="GO" id="GO:0016787">
    <property type="term" value="F:hydrolase activity"/>
    <property type="evidence" value="ECO:0007669"/>
    <property type="project" value="InterPro"/>
</dbReference>
<dbReference type="InterPro" id="IPR002925">
    <property type="entry name" value="Dienelactn_hydro"/>
</dbReference>
<dbReference type="Proteomes" id="UP001174934">
    <property type="component" value="Unassembled WGS sequence"/>
</dbReference>
<dbReference type="Pfam" id="PF01738">
    <property type="entry name" value="DLH"/>
    <property type="match status" value="1"/>
</dbReference>
<dbReference type="InterPro" id="IPR029058">
    <property type="entry name" value="AB_hydrolase_fold"/>
</dbReference>
<organism evidence="2 3">
    <name type="scientific">Bombardia bombarda</name>
    <dbReference type="NCBI Taxonomy" id="252184"/>
    <lineage>
        <taxon>Eukaryota</taxon>
        <taxon>Fungi</taxon>
        <taxon>Dikarya</taxon>
        <taxon>Ascomycota</taxon>
        <taxon>Pezizomycotina</taxon>
        <taxon>Sordariomycetes</taxon>
        <taxon>Sordariomycetidae</taxon>
        <taxon>Sordariales</taxon>
        <taxon>Lasiosphaeriaceae</taxon>
        <taxon>Bombardia</taxon>
    </lineage>
</organism>
<name>A0AA40C7P2_9PEZI</name>